<comment type="caution">
    <text evidence="2">The sequence shown here is derived from an EMBL/GenBank/DDBJ whole genome shotgun (WGS) entry which is preliminary data.</text>
</comment>
<dbReference type="RefSeq" id="WP_195964160.1">
    <property type="nucleotide sequence ID" value="NZ_JACJLL010000017.1"/>
</dbReference>
<evidence type="ECO:0000256" key="1">
    <source>
        <dbReference type="SAM" id="Phobius"/>
    </source>
</evidence>
<accession>A0ABS2FF81</accession>
<evidence type="ECO:0000313" key="3">
    <source>
        <dbReference type="Proteomes" id="UP000767334"/>
    </source>
</evidence>
<keyword evidence="1" id="KW-0812">Transmembrane</keyword>
<dbReference type="Proteomes" id="UP000767334">
    <property type="component" value="Unassembled WGS sequence"/>
</dbReference>
<keyword evidence="3" id="KW-1185">Reference proteome</keyword>
<protein>
    <submittedName>
        <fullName evidence="2">Uncharacterized protein</fullName>
    </submittedName>
</protein>
<gene>
    <name evidence="2" type="ORF">H6A19_04445</name>
</gene>
<evidence type="ECO:0000313" key="2">
    <source>
        <dbReference type="EMBL" id="MBM6818598.1"/>
    </source>
</evidence>
<reference evidence="2 3" key="1">
    <citation type="journal article" date="2021" name="Sci. Rep.">
        <title>The distribution of antibiotic resistance genes in chicken gut microbiota commensals.</title>
        <authorList>
            <person name="Juricova H."/>
            <person name="Matiasovicova J."/>
            <person name="Kubasova T."/>
            <person name="Cejkova D."/>
            <person name="Rychlik I."/>
        </authorList>
    </citation>
    <scope>NUCLEOTIDE SEQUENCE [LARGE SCALE GENOMIC DNA]</scope>
    <source>
        <strain evidence="2 3">An435</strain>
    </source>
</reference>
<keyword evidence="1" id="KW-1133">Transmembrane helix</keyword>
<proteinExistence type="predicted"/>
<organism evidence="2 3">
    <name type="scientific">Clostridium saudiense</name>
    <dbReference type="NCBI Taxonomy" id="1414720"/>
    <lineage>
        <taxon>Bacteria</taxon>
        <taxon>Bacillati</taxon>
        <taxon>Bacillota</taxon>
        <taxon>Clostridia</taxon>
        <taxon>Eubacteriales</taxon>
        <taxon>Clostridiaceae</taxon>
        <taxon>Clostridium</taxon>
    </lineage>
</organism>
<dbReference type="EMBL" id="JACJLL010000017">
    <property type="protein sequence ID" value="MBM6818598.1"/>
    <property type="molecule type" value="Genomic_DNA"/>
</dbReference>
<name>A0ABS2FF81_9CLOT</name>
<sequence length="130" mass="15332">MSNYNYQYKRYYQELQSKNSGRNTSPVYRRSSFDEVYGNEIQKRGNKEFFSSMVNVFIYQLVVVIFMFMAAFYLKYSPSEQDSYKNVKAVINDTTYSIENENIESFNISEILNKINNYIKTSLNGGKADF</sequence>
<keyword evidence="1" id="KW-0472">Membrane</keyword>
<feature type="transmembrane region" description="Helical" evidence="1">
    <location>
        <begin position="57"/>
        <end position="76"/>
    </location>
</feature>